<evidence type="ECO:0000313" key="3">
    <source>
        <dbReference type="RefSeq" id="XP_018828628.1"/>
    </source>
</evidence>
<dbReference type="GeneID" id="108997012"/>
<evidence type="ECO:0000313" key="2">
    <source>
        <dbReference type="Proteomes" id="UP000235220"/>
    </source>
</evidence>
<dbReference type="STRING" id="51240.A0A2I4FAG1"/>
<reference evidence="3" key="1">
    <citation type="submission" date="2025-08" db="UniProtKB">
        <authorList>
            <consortium name="RefSeq"/>
        </authorList>
    </citation>
    <scope>IDENTIFICATION</scope>
    <source>
        <tissue evidence="3">Leaves</tissue>
    </source>
</reference>
<dbReference type="SUPFAM" id="SSF54236">
    <property type="entry name" value="Ubiquitin-like"/>
    <property type="match status" value="1"/>
</dbReference>
<dbReference type="AlphaFoldDB" id="A0A2I4FAG1"/>
<gene>
    <name evidence="3" type="primary">LOC108997012</name>
</gene>
<dbReference type="SUPFAM" id="SSF63491">
    <property type="entry name" value="BAG domain"/>
    <property type="match status" value="1"/>
</dbReference>
<organism evidence="2 3">
    <name type="scientific">Juglans regia</name>
    <name type="common">English walnut</name>
    <dbReference type="NCBI Taxonomy" id="51240"/>
    <lineage>
        <taxon>Eukaryota</taxon>
        <taxon>Viridiplantae</taxon>
        <taxon>Streptophyta</taxon>
        <taxon>Embryophyta</taxon>
        <taxon>Tracheophyta</taxon>
        <taxon>Spermatophyta</taxon>
        <taxon>Magnoliopsida</taxon>
        <taxon>eudicotyledons</taxon>
        <taxon>Gunneridae</taxon>
        <taxon>Pentapetalae</taxon>
        <taxon>rosids</taxon>
        <taxon>fabids</taxon>
        <taxon>Fagales</taxon>
        <taxon>Juglandaceae</taxon>
        <taxon>Juglans</taxon>
    </lineage>
</organism>
<dbReference type="GO" id="GO:0051087">
    <property type="term" value="F:protein-folding chaperone binding"/>
    <property type="evidence" value="ECO:0000318"/>
    <property type="project" value="GO_Central"/>
</dbReference>
<dbReference type="GO" id="GO:0000774">
    <property type="term" value="F:adenyl-nucleotide exchange factor activity"/>
    <property type="evidence" value="ECO:0000318"/>
    <property type="project" value="GO_Central"/>
</dbReference>
<dbReference type="Pfam" id="PF02179">
    <property type="entry name" value="BAG"/>
    <property type="match status" value="1"/>
</dbReference>
<sequence>MNPTNSKIDSMFSLSKKNSVGDGAGQSVAKLEIRPGGMLVQKRDLNQNSVSIPTIKVRVKYGSSFHDIRISSQASFGELKKMLAEPTGLHPQDQKLIFKNKERSSKAYLDAERVRDGSKIVLVEDIVSRERRCLEMLKNAKVEKASKSLAEISLEVDKLAGQLTALETTASRGGEVSEMDVDNLTEMFMEKLVKLDGIVAEGDLKMPRRVQVGRVQKHIETLDALKLKNSKPRSSGDKSPCQPQADSSRQQSMPMPIQQVQLRQREPTGKMPMLLQKPEWHSESIVVTTQWETFD</sequence>
<dbReference type="GO" id="GO:0050821">
    <property type="term" value="P:protein stabilization"/>
    <property type="evidence" value="ECO:0000318"/>
    <property type="project" value="GO_Central"/>
</dbReference>
<dbReference type="PANTHER" id="PTHR12329">
    <property type="entry name" value="BCL2-ASSOCIATED ATHANOGENE"/>
    <property type="match status" value="1"/>
</dbReference>
<dbReference type="Gene3D" id="1.20.58.120">
    <property type="entry name" value="BAG domain"/>
    <property type="match status" value="1"/>
</dbReference>
<dbReference type="RefSeq" id="XP_018828628.1">
    <property type="nucleotide sequence ID" value="XM_018973083.2"/>
</dbReference>
<dbReference type="InterPro" id="IPR000626">
    <property type="entry name" value="Ubiquitin-like_dom"/>
</dbReference>
<accession>A0A2I4FAG1</accession>
<dbReference type="OrthoDB" id="776628at2759"/>
<keyword evidence="2" id="KW-1185">Reference proteome</keyword>
<proteinExistence type="predicted"/>
<evidence type="ECO:0000256" key="1">
    <source>
        <dbReference type="SAM" id="MobiDB-lite"/>
    </source>
</evidence>
<dbReference type="Proteomes" id="UP000235220">
    <property type="component" value="Chromosome 9"/>
</dbReference>
<dbReference type="InterPro" id="IPR029071">
    <property type="entry name" value="Ubiquitin-like_domsf"/>
</dbReference>
<dbReference type="GO" id="GO:0005737">
    <property type="term" value="C:cytoplasm"/>
    <property type="evidence" value="ECO:0000318"/>
    <property type="project" value="GO_Central"/>
</dbReference>
<dbReference type="PROSITE" id="PS50053">
    <property type="entry name" value="UBIQUITIN_2"/>
    <property type="match status" value="1"/>
</dbReference>
<dbReference type="PANTHER" id="PTHR12329:SF36">
    <property type="entry name" value="UBIQUITIN-LIKE DOMAIN-CONTAINING PROTEIN"/>
    <property type="match status" value="1"/>
</dbReference>
<dbReference type="Gene3D" id="3.10.20.90">
    <property type="entry name" value="Phosphatidylinositol 3-kinase Catalytic Subunit, Chain A, domain 1"/>
    <property type="match status" value="1"/>
</dbReference>
<dbReference type="InterPro" id="IPR039773">
    <property type="entry name" value="BAG_chaperone_regulator"/>
</dbReference>
<feature type="region of interest" description="Disordered" evidence="1">
    <location>
        <begin position="227"/>
        <end position="270"/>
    </location>
</feature>
<dbReference type="InterPro" id="IPR036533">
    <property type="entry name" value="BAG_dom_sf"/>
</dbReference>
<feature type="compositionally biased region" description="Polar residues" evidence="1">
    <location>
        <begin position="241"/>
        <end position="262"/>
    </location>
</feature>
<name>A0A2I4FAG1_JUGRE</name>
<dbReference type="Pfam" id="PF00240">
    <property type="entry name" value="ubiquitin"/>
    <property type="match status" value="1"/>
</dbReference>
<protein>
    <submittedName>
        <fullName evidence="3">BAG family molecular chaperone regulator 1-like</fullName>
    </submittedName>
</protein>
<dbReference type="KEGG" id="jre:108997012"/>
<dbReference type="InterPro" id="IPR003103">
    <property type="entry name" value="BAG_domain"/>
</dbReference>
<dbReference type="Gramene" id="Jr09_11640_p1">
    <property type="protein sequence ID" value="cds.Jr09_11640_p1"/>
    <property type="gene ID" value="Jr09_11640"/>
</dbReference>